<protein>
    <submittedName>
        <fullName evidence="1">Uncharacterized protein</fullName>
    </submittedName>
</protein>
<dbReference type="Proteomes" id="UP001148662">
    <property type="component" value="Unassembled WGS sequence"/>
</dbReference>
<evidence type="ECO:0000313" key="1">
    <source>
        <dbReference type="EMBL" id="KAJ3551203.1"/>
    </source>
</evidence>
<organism evidence="1 2">
    <name type="scientific">Phlebia brevispora</name>
    <dbReference type="NCBI Taxonomy" id="194682"/>
    <lineage>
        <taxon>Eukaryota</taxon>
        <taxon>Fungi</taxon>
        <taxon>Dikarya</taxon>
        <taxon>Basidiomycota</taxon>
        <taxon>Agaricomycotina</taxon>
        <taxon>Agaricomycetes</taxon>
        <taxon>Polyporales</taxon>
        <taxon>Meruliaceae</taxon>
        <taxon>Phlebia</taxon>
    </lineage>
</organism>
<keyword evidence="2" id="KW-1185">Reference proteome</keyword>
<sequence length="648" mass="73136">MSEGGSIPVQYPQIFAKDDGSPVRFLLMDVQDDLLISWDQTPLSPAHIKTLSRQIQRHGGELLEQDRRDEVDTLIVNEEAVEDYKRFYKLHRTIYAEPPGFVSRCIRAGKYHHQPPQQRGMGGRLTGAKRTPFTKDDERFMCEFIALTIPDPSSGGRLGPGIWKWLIDEYSQQAEYAWANRHTVQSWQEHYKKNRERLDARVAKIVKANPPPADGKTLYHLSRHKTYRNIRFEQMEEVVEEEIVEELVTPRKRKRVDRDESRPLSEETQDSRLSSIARRLEEEESSHDEGEVEWPEDLFEPEQPVEPEDTQPDPKQSSATPSTQGSRAAPLPRVVHDDTDANFLMSSQATLVAPSQPRQAAFRPPERSSRRREVIVETPSPEEVLRTSGSRAAAQRPRSAEQKKRTLPAPRTPQPAAPSRRNFATSGRLNITPVTGNHDESLEDEVQIIEEIVIEDDDEAEPEDEHGSHSSAEEPDDVEITGTAPGHGHDRLYPDFEEVELLSSDDERLVENLSRNRISPPKKRLGSNRGVPGVFPHSPPNEEEHHDFSASEPEGEEQDTSIPSNTSGRSFLRTETPAASTSRRQVARSAPTSAKHIRTPARVLALASQVRSEGRQVDQPRSTSSSPLPSPPVTRTYLTRKPARTGRA</sequence>
<evidence type="ECO:0000313" key="2">
    <source>
        <dbReference type="Proteomes" id="UP001148662"/>
    </source>
</evidence>
<accession>A0ACC1T1T8</accession>
<reference evidence="1" key="1">
    <citation type="submission" date="2022-07" db="EMBL/GenBank/DDBJ databases">
        <title>Genome Sequence of Phlebia brevispora.</title>
        <authorList>
            <person name="Buettner E."/>
        </authorList>
    </citation>
    <scope>NUCLEOTIDE SEQUENCE</scope>
    <source>
        <strain evidence="1">MPL23</strain>
    </source>
</reference>
<proteinExistence type="predicted"/>
<name>A0ACC1T1T8_9APHY</name>
<dbReference type="EMBL" id="JANHOG010000839">
    <property type="protein sequence ID" value="KAJ3551203.1"/>
    <property type="molecule type" value="Genomic_DNA"/>
</dbReference>
<comment type="caution">
    <text evidence="1">The sequence shown here is derived from an EMBL/GenBank/DDBJ whole genome shotgun (WGS) entry which is preliminary data.</text>
</comment>
<gene>
    <name evidence="1" type="ORF">NM688_g4845</name>
</gene>